<protein>
    <submittedName>
        <fullName evidence="2">Uncharacterized protein</fullName>
    </submittedName>
</protein>
<comment type="caution">
    <text evidence="2">The sequence shown here is derived from an EMBL/GenBank/DDBJ whole genome shotgun (WGS) entry which is preliminary data.</text>
</comment>
<evidence type="ECO:0000256" key="1">
    <source>
        <dbReference type="RuleBase" id="RU000487"/>
    </source>
</evidence>
<evidence type="ECO:0000313" key="2">
    <source>
        <dbReference type="EMBL" id="KAK9819407.1"/>
    </source>
</evidence>
<dbReference type="PANTHER" id="PTHR11937">
    <property type="entry name" value="ACTIN"/>
    <property type="match status" value="1"/>
</dbReference>
<proteinExistence type="inferred from homology"/>
<dbReference type="Gene3D" id="3.90.640.10">
    <property type="entry name" value="Actin, Chain A, domain 4"/>
    <property type="match status" value="1"/>
</dbReference>
<dbReference type="Proteomes" id="UP001438707">
    <property type="component" value="Unassembled WGS sequence"/>
</dbReference>
<dbReference type="Pfam" id="PF00022">
    <property type="entry name" value="Actin"/>
    <property type="match status" value="1"/>
</dbReference>
<dbReference type="InterPro" id="IPR004000">
    <property type="entry name" value="Actin"/>
</dbReference>
<dbReference type="AlphaFoldDB" id="A0AAW1QDG6"/>
<dbReference type="EMBL" id="JALJOS010000047">
    <property type="protein sequence ID" value="KAK9819407.1"/>
    <property type="molecule type" value="Genomic_DNA"/>
</dbReference>
<name>A0AAW1QDG6_9CHLO</name>
<evidence type="ECO:0000313" key="3">
    <source>
        <dbReference type="Proteomes" id="UP001438707"/>
    </source>
</evidence>
<dbReference type="SUPFAM" id="SSF53067">
    <property type="entry name" value="Actin-like ATPase domain"/>
    <property type="match status" value="2"/>
</dbReference>
<organism evidence="2 3">
    <name type="scientific">Apatococcus lobatus</name>
    <dbReference type="NCBI Taxonomy" id="904363"/>
    <lineage>
        <taxon>Eukaryota</taxon>
        <taxon>Viridiplantae</taxon>
        <taxon>Chlorophyta</taxon>
        <taxon>core chlorophytes</taxon>
        <taxon>Trebouxiophyceae</taxon>
        <taxon>Chlorellales</taxon>
        <taxon>Chlorellaceae</taxon>
        <taxon>Apatococcus</taxon>
    </lineage>
</organism>
<dbReference type="InterPro" id="IPR043129">
    <property type="entry name" value="ATPase_NBD"/>
</dbReference>
<accession>A0AAW1QDG6</accession>
<comment type="similarity">
    <text evidence="1">Belongs to the actin family.</text>
</comment>
<sequence>MESTVIMDWGSHSFKAGTATTFPSEEGPQVTLPSAVRSNSNAQDLASDLSSSTQQVVEQGRIASWPGFEALMHYCLYNQLGWVAGDEGNLLLSQPLFLPRADQEQLTQIIFEEFNVAGFFLCSQPVLSAFALGKLTCLVTDIGHDKTDISAVVEGAVHASSSQRRVQGCSQAAAELVQLLQPVLHDRQLSAHSMQQLFEDCARMAGSSAELAEPLQQAGHPTHRAHTA</sequence>
<dbReference type="PRINTS" id="PR00190">
    <property type="entry name" value="ACTIN"/>
</dbReference>
<gene>
    <name evidence="2" type="ORF">WJX74_000033</name>
</gene>
<dbReference type="SMART" id="SM00268">
    <property type="entry name" value="ACTIN"/>
    <property type="match status" value="1"/>
</dbReference>
<reference evidence="2 3" key="1">
    <citation type="journal article" date="2024" name="Nat. Commun.">
        <title>Phylogenomics reveals the evolutionary origins of lichenization in chlorophyte algae.</title>
        <authorList>
            <person name="Puginier C."/>
            <person name="Libourel C."/>
            <person name="Otte J."/>
            <person name="Skaloud P."/>
            <person name="Haon M."/>
            <person name="Grisel S."/>
            <person name="Petersen M."/>
            <person name="Berrin J.G."/>
            <person name="Delaux P.M."/>
            <person name="Dal Grande F."/>
            <person name="Keller J."/>
        </authorList>
    </citation>
    <scope>NUCLEOTIDE SEQUENCE [LARGE SCALE GENOMIC DNA]</scope>
    <source>
        <strain evidence="2 3">SAG 2145</strain>
    </source>
</reference>
<keyword evidence="3" id="KW-1185">Reference proteome</keyword>
<dbReference type="Gene3D" id="3.30.420.40">
    <property type="match status" value="2"/>
</dbReference>